<evidence type="ECO:0000256" key="1">
    <source>
        <dbReference type="SAM" id="MobiDB-lite"/>
    </source>
</evidence>
<feature type="compositionally biased region" description="Basic and acidic residues" evidence="1">
    <location>
        <begin position="95"/>
        <end position="105"/>
    </location>
</feature>
<evidence type="ECO:0000313" key="2">
    <source>
        <dbReference type="EMBL" id="GBM73621.1"/>
    </source>
</evidence>
<comment type="caution">
    <text evidence="2">The sequence shown here is derived from an EMBL/GenBank/DDBJ whole genome shotgun (WGS) entry which is preliminary data.</text>
</comment>
<evidence type="ECO:0000313" key="3">
    <source>
        <dbReference type="Proteomes" id="UP000499080"/>
    </source>
</evidence>
<dbReference type="EMBL" id="BGPR01002448">
    <property type="protein sequence ID" value="GBM73621.1"/>
    <property type="molecule type" value="Genomic_DNA"/>
</dbReference>
<keyword evidence="3" id="KW-1185">Reference proteome</keyword>
<proteinExistence type="predicted"/>
<name>A0A4Y2I7A2_ARAVE</name>
<reference evidence="2 3" key="1">
    <citation type="journal article" date="2019" name="Sci. Rep.">
        <title>Orb-weaving spider Araneus ventricosus genome elucidates the spidroin gene catalogue.</title>
        <authorList>
            <person name="Kono N."/>
            <person name="Nakamura H."/>
            <person name="Ohtoshi R."/>
            <person name="Moran D.A.P."/>
            <person name="Shinohara A."/>
            <person name="Yoshida Y."/>
            <person name="Fujiwara M."/>
            <person name="Mori M."/>
            <person name="Tomita M."/>
            <person name="Arakawa K."/>
        </authorList>
    </citation>
    <scope>NUCLEOTIDE SEQUENCE [LARGE SCALE GENOMIC DNA]</scope>
</reference>
<sequence>MSCPRRKGHLWSCPPRWQVWAVVPRATKAEASNSGVSYGGEDARNLFLAGPVAHFARLLQNNAFHAVLRTGHCGLLENAGRGEVRGPKSVHKVSAAREADSDAKSLAHRTIVSV</sequence>
<accession>A0A4Y2I7A2</accession>
<dbReference type="Proteomes" id="UP000499080">
    <property type="component" value="Unassembled WGS sequence"/>
</dbReference>
<gene>
    <name evidence="2" type="ORF">AVEN_45021_1</name>
</gene>
<dbReference type="AlphaFoldDB" id="A0A4Y2I7A2"/>
<organism evidence="2 3">
    <name type="scientific">Araneus ventricosus</name>
    <name type="common">Orbweaver spider</name>
    <name type="synonym">Epeira ventricosa</name>
    <dbReference type="NCBI Taxonomy" id="182803"/>
    <lineage>
        <taxon>Eukaryota</taxon>
        <taxon>Metazoa</taxon>
        <taxon>Ecdysozoa</taxon>
        <taxon>Arthropoda</taxon>
        <taxon>Chelicerata</taxon>
        <taxon>Arachnida</taxon>
        <taxon>Araneae</taxon>
        <taxon>Araneomorphae</taxon>
        <taxon>Entelegynae</taxon>
        <taxon>Araneoidea</taxon>
        <taxon>Araneidae</taxon>
        <taxon>Araneus</taxon>
    </lineage>
</organism>
<feature type="region of interest" description="Disordered" evidence="1">
    <location>
        <begin position="84"/>
        <end position="105"/>
    </location>
</feature>
<protein>
    <submittedName>
        <fullName evidence="2">Uncharacterized protein</fullName>
    </submittedName>
</protein>